<reference evidence="2" key="1">
    <citation type="submission" date="2018-05" db="EMBL/GenBank/DDBJ databases">
        <authorList>
            <person name="Lanie J.A."/>
            <person name="Ng W.-L."/>
            <person name="Kazmierczak K.M."/>
            <person name="Andrzejewski T.M."/>
            <person name="Davidsen T.M."/>
            <person name="Wayne K.J."/>
            <person name="Tettelin H."/>
            <person name="Glass J.I."/>
            <person name="Rusch D."/>
            <person name="Podicherti R."/>
            <person name="Tsui H.-C.T."/>
            <person name="Winkler M.E."/>
        </authorList>
    </citation>
    <scope>NUCLEOTIDE SEQUENCE</scope>
</reference>
<dbReference type="Gene3D" id="3.30.70.100">
    <property type="match status" value="1"/>
</dbReference>
<organism evidence="2">
    <name type="scientific">marine metagenome</name>
    <dbReference type="NCBI Taxonomy" id="408172"/>
    <lineage>
        <taxon>unclassified sequences</taxon>
        <taxon>metagenomes</taxon>
        <taxon>ecological metagenomes</taxon>
    </lineage>
</organism>
<dbReference type="AlphaFoldDB" id="A0A381VWF6"/>
<dbReference type="GO" id="GO:0046872">
    <property type="term" value="F:metal ion binding"/>
    <property type="evidence" value="ECO:0007669"/>
    <property type="project" value="InterPro"/>
</dbReference>
<sequence length="73" mass="8277">MADITFQINDIHCEKCVEKIRQALENLGGLEEVHFDLDEKIVRIEGEADPIAIEQIIQDTGYTAVQLQGENKH</sequence>
<evidence type="ECO:0000259" key="1">
    <source>
        <dbReference type="PROSITE" id="PS50846"/>
    </source>
</evidence>
<dbReference type="PROSITE" id="PS50846">
    <property type="entry name" value="HMA_2"/>
    <property type="match status" value="1"/>
</dbReference>
<name>A0A381VWF6_9ZZZZ</name>
<gene>
    <name evidence="2" type="ORF">METZ01_LOCUS97449</name>
</gene>
<dbReference type="EMBL" id="UINC01009985">
    <property type="protein sequence ID" value="SVA44595.1"/>
    <property type="molecule type" value="Genomic_DNA"/>
</dbReference>
<protein>
    <recommendedName>
        <fullName evidence="1">HMA domain-containing protein</fullName>
    </recommendedName>
</protein>
<dbReference type="CDD" id="cd00371">
    <property type="entry name" value="HMA"/>
    <property type="match status" value="1"/>
</dbReference>
<dbReference type="Pfam" id="PF00403">
    <property type="entry name" value="HMA"/>
    <property type="match status" value="1"/>
</dbReference>
<feature type="domain" description="HMA" evidence="1">
    <location>
        <begin position="2"/>
        <end position="65"/>
    </location>
</feature>
<dbReference type="InterPro" id="IPR036163">
    <property type="entry name" value="HMA_dom_sf"/>
</dbReference>
<accession>A0A381VWF6</accession>
<proteinExistence type="predicted"/>
<evidence type="ECO:0000313" key="2">
    <source>
        <dbReference type="EMBL" id="SVA44595.1"/>
    </source>
</evidence>
<dbReference type="SUPFAM" id="SSF55008">
    <property type="entry name" value="HMA, heavy metal-associated domain"/>
    <property type="match status" value="1"/>
</dbReference>
<dbReference type="InterPro" id="IPR006121">
    <property type="entry name" value="HMA_dom"/>
</dbReference>